<evidence type="ECO:0000313" key="1">
    <source>
        <dbReference type="Proteomes" id="UP000087171"/>
    </source>
</evidence>
<name>A0A3Q7Y7X1_CICAR</name>
<gene>
    <name evidence="2" type="primary">LOC101500914</name>
</gene>
<dbReference type="AlphaFoldDB" id="A0A3Q7Y7X1"/>
<sequence>MAETIFGHPFRRFFLGHPPILGNSTALLDWLESPTSHILKINVPEFAWEEQQRCLQVDLEMGWSGMTSLFLVESGTRLRTSINRVRRGMTSTPICAYYDTSDESIMHVLSDFL</sequence>
<reference evidence="2" key="2">
    <citation type="submission" date="2025-08" db="UniProtKB">
        <authorList>
            <consortium name="RefSeq"/>
        </authorList>
    </citation>
    <scope>IDENTIFICATION</scope>
    <source>
        <tissue evidence="2">Etiolated seedlings</tissue>
    </source>
</reference>
<proteinExistence type="predicted"/>
<protein>
    <submittedName>
        <fullName evidence="2">Uncharacterized protein LOC101500914 isoform X2</fullName>
    </submittedName>
</protein>
<accession>A0A3Q7Y7X1</accession>
<dbReference type="RefSeq" id="XP_027187422.1">
    <property type="nucleotide sequence ID" value="XM_027331621.1"/>
</dbReference>
<organism evidence="1 2">
    <name type="scientific">Cicer arietinum</name>
    <name type="common">Chickpea</name>
    <name type="synonym">Garbanzo</name>
    <dbReference type="NCBI Taxonomy" id="3827"/>
    <lineage>
        <taxon>Eukaryota</taxon>
        <taxon>Viridiplantae</taxon>
        <taxon>Streptophyta</taxon>
        <taxon>Embryophyta</taxon>
        <taxon>Tracheophyta</taxon>
        <taxon>Spermatophyta</taxon>
        <taxon>Magnoliopsida</taxon>
        <taxon>eudicotyledons</taxon>
        <taxon>Gunneridae</taxon>
        <taxon>Pentapetalae</taxon>
        <taxon>rosids</taxon>
        <taxon>fabids</taxon>
        <taxon>Fabales</taxon>
        <taxon>Fabaceae</taxon>
        <taxon>Papilionoideae</taxon>
        <taxon>50 kb inversion clade</taxon>
        <taxon>NPAAA clade</taxon>
        <taxon>Hologalegina</taxon>
        <taxon>IRL clade</taxon>
        <taxon>Cicereae</taxon>
        <taxon>Cicer</taxon>
    </lineage>
</organism>
<reference evidence="1" key="1">
    <citation type="journal article" date="2013" name="Nat. Biotechnol.">
        <title>Draft genome sequence of chickpea (Cicer arietinum) provides a resource for trait improvement.</title>
        <authorList>
            <person name="Varshney R.K."/>
            <person name="Song C."/>
            <person name="Saxena R.K."/>
            <person name="Azam S."/>
            <person name="Yu S."/>
            <person name="Sharpe A.G."/>
            <person name="Cannon S."/>
            <person name="Baek J."/>
            <person name="Rosen B.D."/>
            <person name="Tar'an B."/>
            <person name="Millan T."/>
            <person name="Zhang X."/>
            <person name="Ramsay L.D."/>
            <person name="Iwata A."/>
            <person name="Wang Y."/>
            <person name="Nelson W."/>
            <person name="Farmer A.D."/>
            <person name="Gaur P.M."/>
            <person name="Soderlund C."/>
            <person name="Penmetsa R.V."/>
            <person name="Xu C."/>
            <person name="Bharti A.K."/>
            <person name="He W."/>
            <person name="Winter P."/>
            <person name="Zhao S."/>
            <person name="Hane J.K."/>
            <person name="Carrasquilla-Garcia N."/>
            <person name="Condie J.A."/>
            <person name="Upadhyaya H.D."/>
            <person name="Luo M.C."/>
            <person name="Thudi M."/>
            <person name="Gowda C.L."/>
            <person name="Singh N.P."/>
            <person name="Lichtenzveig J."/>
            <person name="Gali K.K."/>
            <person name="Rubio J."/>
            <person name="Nadarajan N."/>
            <person name="Dolezel J."/>
            <person name="Bansal K.C."/>
            <person name="Xu X."/>
            <person name="Edwards D."/>
            <person name="Zhang G."/>
            <person name="Kahl G."/>
            <person name="Gil J."/>
            <person name="Singh K.B."/>
            <person name="Datta S.K."/>
            <person name="Jackson S.A."/>
            <person name="Wang J."/>
            <person name="Cook D.R."/>
        </authorList>
    </citation>
    <scope>NUCLEOTIDE SEQUENCE [LARGE SCALE GENOMIC DNA]</scope>
    <source>
        <strain evidence="1">cv. CDC Frontier</strain>
    </source>
</reference>
<keyword evidence="1" id="KW-1185">Reference proteome</keyword>
<dbReference type="Proteomes" id="UP000087171">
    <property type="component" value="Chromosome Ca2"/>
</dbReference>
<evidence type="ECO:0000313" key="2">
    <source>
        <dbReference type="RefSeq" id="XP_027187422.1"/>
    </source>
</evidence>